<dbReference type="Pfam" id="PF04932">
    <property type="entry name" value="Wzy_C"/>
    <property type="match status" value="1"/>
</dbReference>
<name>A0ABV1RVW9_9BACT</name>
<dbReference type="PANTHER" id="PTHR37422">
    <property type="entry name" value="TEICHURONIC ACID BIOSYNTHESIS PROTEIN TUAE"/>
    <property type="match status" value="1"/>
</dbReference>
<comment type="subcellular location">
    <subcellularLocation>
        <location evidence="1">Membrane</location>
        <topology evidence="1">Multi-pass membrane protein</topology>
    </subcellularLocation>
</comment>
<keyword evidence="8" id="KW-1185">Reference proteome</keyword>
<evidence type="ECO:0000313" key="7">
    <source>
        <dbReference type="EMBL" id="MER2998505.1"/>
    </source>
</evidence>
<dbReference type="GO" id="GO:0016874">
    <property type="term" value="F:ligase activity"/>
    <property type="evidence" value="ECO:0007669"/>
    <property type="project" value="UniProtKB-KW"/>
</dbReference>
<evidence type="ECO:0000259" key="6">
    <source>
        <dbReference type="Pfam" id="PF04932"/>
    </source>
</evidence>
<dbReference type="EMBL" id="JBEOKT010000011">
    <property type="protein sequence ID" value="MER2998505.1"/>
    <property type="molecule type" value="Genomic_DNA"/>
</dbReference>
<feature type="transmembrane region" description="Helical" evidence="5">
    <location>
        <begin position="154"/>
        <end position="171"/>
    </location>
</feature>
<keyword evidence="7" id="KW-0436">Ligase</keyword>
<evidence type="ECO:0000313" key="8">
    <source>
        <dbReference type="Proteomes" id="UP001476807"/>
    </source>
</evidence>
<protein>
    <submittedName>
        <fullName evidence="7">O-antigen ligase family protein</fullName>
    </submittedName>
</protein>
<keyword evidence="2 5" id="KW-0812">Transmembrane</keyword>
<feature type="transmembrane region" description="Helical" evidence="5">
    <location>
        <begin position="220"/>
        <end position="239"/>
    </location>
</feature>
<keyword evidence="3 5" id="KW-1133">Transmembrane helix</keyword>
<feature type="transmembrane region" description="Helical" evidence="5">
    <location>
        <begin position="90"/>
        <end position="109"/>
    </location>
</feature>
<feature type="domain" description="O-antigen ligase-related" evidence="6">
    <location>
        <begin position="185"/>
        <end position="323"/>
    </location>
</feature>
<dbReference type="PANTHER" id="PTHR37422:SF13">
    <property type="entry name" value="LIPOPOLYSACCHARIDE BIOSYNTHESIS PROTEIN PA4999-RELATED"/>
    <property type="match status" value="1"/>
</dbReference>
<evidence type="ECO:0000256" key="1">
    <source>
        <dbReference type="ARBA" id="ARBA00004141"/>
    </source>
</evidence>
<sequence length="383" mass="42620">MIKRSLVNNGDYIRSAVELLVVFSFFNDNLIVDVFKSSFLLKGAIGLFIITFWKELFIAARSNYGKRILLFVAILCLTIIYNINDYTIGSIFGSLSLIVAIISITLVFYKISSVKTLTFIWFSVLISIIYSIFKDPLSEYTFRRGGGTGDPNEFASHVIVFLLIGLGLYSLRKYKSVLVITIPFFVIGILNAGSVSSLIVSSIIIAIITGVTIKKNPKSIFLVFVSIITIGFSYNYILTIEDVQNVVDRASSNEGNADARFKAWNAAVGMFEHNPILGTGVGNFVKRASEYSHTRLEEGGETAHNMFLLMIGEGGAIAGLLFIYLLYKSINKNDVFSSGNPTYFYIFLSFLGLTLMGMTLSMTYDKYFWLLFAIQNKSVASLK</sequence>
<dbReference type="Proteomes" id="UP001476807">
    <property type="component" value="Unassembled WGS sequence"/>
</dbReference>
<feature type="transmembrane region" description="Helical" evidence="5">
    <location>
        <begin position="306"/>
        <end position="327"/>
    </location>
</feature>
<feature type="transmembrane region" description="Helical" evidence="5">
    <location>
        <begin position="342"/>
        <end position="364"/>
    </location>
</feature>
<dbReference type="InterPro" id="IPR007016">
    <property type="entry name" value="O-antigen_ligase-rel_domated"/>
</dbReference>
<dbReference type="RefSeq" id="WP_350412969.1">
    <property type="nucleotide sequence ID" value="NZ_JBEOKT010000011.1"/>
</dbReference>
<feature type="transmembrane region" description="Helical" evidence="5">
    <location>
        <begin position="116"/>
        <end position="134"/>
    </location>
</feature>
<feature type="transmembrane region" description="Helical" evidence="5">
    <location>
        <begin position="38"/>
        <end position="56"/>
    </location>
</feature>
<evidence type="ECO:0000256" key="3">
    <source>
        <dbReference type="ARBA" id="ARBA00022989"/>
    </source>
</evidence>
<comment type="caution">
    <text evidence="7">The sequence shown here is derived from an EMBL/GenBank/DDBJ whole genome shotgun (WGS) entry which is preliminary data.</text>
</comment>
<organism evidence="7 8">
    <name type="scientific">Pontibacter populi</name>
    <dbReference type="NCBI Taxonomy" id="890055"/>
    <lineage>
        <taxon>Bacteria</taxon>
        <taxon>Pseudomonadati</taxon>
        <taxon>Bacteroidota</taxon>
        <taxon>Cytophagia</taxon>
        <taxon>Cytophagales</taxon>
        <taxon>Hymenobacteraceae</taxon>
        <taxon>Pontibacter</taxon>
    </lineage>
</organism>
<evidence type="ECO:0000256" key="2">
    <source>
        <dbReference type="ARBA" id="ARBA00022692"/>
    </source>
</evidence>
<accession>A0ABV1RVW9</accession>
<gene>
    <name evidence="7" type="ORF">ABS362_13190</name>
</gene>
<evidence type="ECO:0000256" key="4">
    <source>
        <dbReference type="ARBA" id="ARBA00023136"/>
    </source>
</evidence>
<dbReference type="InterPro" id="IPR051533">
    <property type="entry name" value="WaaL-like"/>
</dbReference>
<keyword evidence="4 5" id="KW-0472">Membrane</keyword>
<feature type="transmembrane region" description="Helical" evidence="5">
    <location>
        <begin position="68"/>
        <end position="84"/>
    </location>
</feature>
<proteinExistence type="predicted"/>
<evidence type="ECO:0000256" key="5">
    <source>
        <dbReference type="SAM" id="Phobius"/>
    </source>
</evidence>
<reference evidence="7 8" key="1">
    <citation type="submission" date="2024-06" db="EMBL/GenBank/DDBJ databases">
        <title>Pontibacter populi HYL7-15.</title>
        <authorList>
            <person name="Kim M.K."/>
        </authorList>
    </citation>
    <scope>NUCLEOTIDE SEQUENCE [LARGE SCALE GENOMIC DNA]</scope>
    <source>
        <strain evidence="7 8">HYL7-15</strain>
    </source>
</reference>
<feature type="transmembrane region" description="Helical" evidence="5">
    <location>
        <begin position="178"/>
        <end position="208"/>
    </location>
</feature>